<dbReference type="Proteomes" id="UP000001572">
    <property type="component" value="Chromosome"/>
</dbReference>
<evidence type="ECO:0000313" key="4">
    <source>
        <dbReference type="EMBL" id="ABR47568.1"/>
    </source>
</evidence>
<evidence type="ECO:0000259" key="1">
    <source>
        <dbReference type="Pfam" id="PF03413"/>
    </source>
</evidence>
<dbReference type="InterPro" id="IPR014239">
    <property type="entry name" value="YpeB_PepSY1-2"/>
</dbReference>
<evidence type="ECO:0000259" key="2">
    <source>
        <dbReference type="Pfam" id="PF14620"/>
    </source>
</evidence>
<dbReference type="STRING" id="293826.Amet_1368"/>
<feature type="domain" description="Sporulation protein YpeB PepSY1 and PepSY2" evidence="2">
    <location>
        <begin position="181"/>
        <end position="373"/>
    </location>
</feature>
<dbReference type="OrthoDB" id="2372097at2"/>
<dbReference type="Pfam" id="PF14620">
    <property type="entry name" value="YPEB_PepSY1-2"/>
    <property type="match status" value="1"/>
</dbReference>
<feature type="domain" description="PepSY" evidence="1">
    <location>
        <begin position="376"/>
        <end position="433"/>
    </location>
</feature>
<dbReference type="InterPro" id="IPR048402">
    <property type="entry name" value="YpeB_N"/>
</dbReference>
<dbReference type="EMBL" id="CP000724">
    <property type="protein sequence ID" value="ABR47568.1"/>
    <property type="molecule type" value="Genomic_DNA"/>
</dbReference>
<proteinExistence type="predicted"/>
<dbReference type="GO" id="GO:0009847">
    <property type="term" value="P:spore germination"/>
    <property type="evidence" value="ECO:0007669"/>
    <property type="project" value="InterPro"/>
</dbReference>
<dbReference type="Pfam" id="PF20769">
    <property type="entry name" value="YPEB_N"/>
    <property type="match status" value="1"/>
</dbReference>
<dbReference type="KEGG" id="amt:Amet_1368"/>
<organism evidence="4 5">
    <name type="scientific">Alkaliphilus metalliredigens (strain QYMF)</name>
    <dbReference type="NCBI Taxonomy" id="293826"/>
    <lineage>
        <taxon>Bacteria</taxon>
        <taxon>Bacillati</taxon>
        <taxon>Bacillota</taxon>
        <taxon>Clostridia</taxon>
        <taxon>Peptostreptococcales</taxon>
        <taxon>Natronincolaceae</taxon>
        <taxon>Alkaliphilus</taxon>
    </lineage>
</organism>
<dbReference type="RefSeq" id="WP_012062609.1">
    <property type="nucleotide sequence ID" value="NC_009633.1"/>
</dbReference>
<dbReference type="Pfam" id="PF03413">
    <property type="entry name" value="PepSY"/>
    <property type="match status" value="1"/>
</dbReference>
<accession>A6TN00</accession>
<evidence type="ECO:0000259" key="3">
    <source>
        <dbReference type="Pfam" id="PF20769"/>
    </source>
</evidence>
<dbReference type="NCBIfam" id="TIGR02889">
    <property type="entry name" value="spore_YpeB"/>
    <property type="match status" value="1"/>
</dbReference>
<dbReference type="eggNOG" id="COG2959">
    <property type="taxonomic scope" value="Bacteria"/>
</dbReference>
<gene>
    <name evidence="4" type="ordered locus">Amet_1368</name>
</gene>
<protein>
    <submittedName>
        <fullName evidence="4">Spore germination YpeB</fullName>
    </submittedName>
</protein>
<dbReference type="HOGENOM" id="CLU_045803_0_0_9"/>
<reference evidence="5" key="1">
    <citation type="journal article" date="2016" name="Genome Announc.">
        <title>Complete genome sequence of Alkaliphilus metalliredigens strain QYMF, an alkaliphilic and metal-reducing bacterium isolated from borax-contaminated leachate ponds.</title>
        <authorList>
            <person name="Hwang C."/>
            <person name="Copeland A."/>
            <person name="Lucas S."/>
            <person name="Lapidus A."/>
            <person name="Barry K."/>
            <person name="Detter J.C."/>
            <person name="Glavina Del Rio T."/>
            <person name="Hammon N."/>
            <person name="Israni S."/>
            <person name="Dalin E."/>
            <person name="Tice H."/>
            <person name="Pitluck S."/>
            <person name="Chertkov O."/>
            <person name="Brettin T."/>
            <person name="Bruce D."/>
            <person name="Han C."/>
            <person name="Schmutz J."/>
            <person name="Larimer F."/>
            <person name="Land M.L."/>
            <person name="Hauser L."/>
            <person name="Kyrpides N."/>
            <person name="Mikhailova N."/>
            <person name="Ye Q."/>
            <person name="Zhou J."/>
            <person name="Richardson P."/>
            <person name="Fields M.W."/>
        </authorList>
    </citation>
    <scope>NUCLEOTIDE SEQUENCE [LARGE SCALE GENOMIC DNA]</scope>
    <source>
        <strain evidence="5">QYMF</strain>
    </source>
</reference>
<evidence type="ECO:0000313" key="5">
    <source>
        <dbReference type="Proteomes" id="UP000001572"/>
    </source>
</evidence>
<sequence>MRKYIIPGVLSIALVATAVWGYYQYGERNDYHTYLDIQFQRQFYDMIGHVENLQVDLAKAMVSGSNPETIKHLNSTVQQAYLAQEKMTQLPFYHGAIRRTEEFLSQLGDYTTAMVNKSLEGQHLEPDEMQTLEELHQYANYLSQQLIELQQTVAAGGIKFGDLRREGNRDLGSVSDQMKDFNLIDIEERINEYPELIYDGPFSEHLKRVAPKLEGETISAQQAIDIANENFADQNFDEVVFFQEINNTSIKGYYLRATKNGADEGQEVSMAISQVGGHVVWYLDPRETGESQLDRPEAIEIAEEFLEKLGYENMVSTYLMAYEGQTIINFAYEQDDVIVYTDLIKVKVALDNGEIIGFETEGYLINHHERDIPEPKLTEEEAQEKLSSAVEVDNVRLALIPVAGNHEILTYEFKVQFGEDRYLIYIDAESGEQRQILLMIEEEDGTLVI</sequence>
<feature type="domain" description="Sporulation protein YpeB N-terminal" evidence="3">
    <location>
        <begin position="27"/>
        <end position="162"/>
    </location>
</feature>
<dbReference type="InterPro" id="IPR025711">
    <property type="entry name" value="PepSY"/>
</dbReference>
<keyword evidence="5" id="KW-1185">Reference proteome</keyword>
<dbReference type="AlphaFoldDB" id="A6TN00"/>
<name>A6TN00_ALKMQ</name>